<keyword evidence="2 4" id="KW-0863">Zinc-finger</keyword>
<dbReference type="Proteomes" id="UP001221142">
    <property type="component" value="Unassembled WGS sequence"/>
</dbReference>
<keyword evidence="3" id="KW-0862">Zinc</keyword>
<keyword evidence="1" id="KW-0479">Metal-binding</keyword>
<evidence type="ECO:0000256" key="2">
    <source>
        <dbReference type="ARBA" id="ARBA00022771"/>
    </source>
</evidence>
<dbReference type="SUPFAM" id="SSF144232">
    <property type="entry name" value="HIT/MYND zinc finger-like"/>
    <property type="match status" value="1"/>
</dbReference>
<dbReference type="GO" id="GO:0000981">
    <property type="term" value="F:DNA-binding transcription factor activity, RNA polymerase II-specific"/>
    <property type="evidence" value="ECO:0007669"/>
    <property type="project" value="TreeGrafter"/>
</dbReference>
<dbReference type="PROSITE" id="PS50865">
    <property type="entry name" value="ZF_MYND_2"/>
    <property type="match status" value="1"/>
</dbReference>
<proteinExistence type="predicted"/>
<evidence type="ECO:0000256" key="3">
    <source>
        <dbReference type="ARBA" id="ARBA00022833"/>
    </source>
</evidence>
<feature type="domain" description="MYND-type" evidence="5">
    <location>
        <begin position="17"/>
        <end position="58"/>
    </location>
</feature>
<sequence length="233" mass="26326">MPPDPLSAELGTNRYTCVACYKPEPKGQKFLKCGACRKTAYCSKECQREDWKNHKKVCQAQGENRENLPERGTVQRDTISSIKKWFSKHTQLLLYCATHAFQLHDPANAAQLKTHMLVVQLDQAPEAGRGDFVFNSVALRPMTDFNDPATCTALAQRADTVARDRRYSLTMFVRSGQAVYLAPITIPQCSHALEHLARWGPPDDGWAEFMQRAINNARAPEDVLRMSLLRNMS</sequence>
<keyword evidence="7" id="KW-1185">Reference proteome</keyword>
<protein>
    <recommendedName>
        <fullName evidence="5">MYND-type domain-containing protein</fullName>
    </recommendedName>
</protein>
<evidence type="ECO:0000256" key="1">
    <source>
        <dbReference type="ARBA" id="ARBA00022723"/>
    </source>
</evidence>
<dbReference type="PANTHER" id="PTHR10237:SF14">
    <property type="entry name" value="MYND-TYPE DOMAIN-CONTAINING PROTEIN"/>
    <property type="match status" value="1"/>
</dbReference>
<gene>
    <name evidence="6" type="ORF">FB45DRAFT_1025645</name>
</gene>
<dbReference type="InterPro" id="IPR002893">
    <property type="entry name" value="Znf_MYND"/>
</dbReference>
<dbReference type="GO" id="GO:0005634">
    <property type="term" value="C:nucleus"/>
    <property type="evidence" value="ECO:0007669"/>
    <property type="project" value="TreeGrafter"/>
</dbReference>
<organism evidence="6 7">
    <name type="scientific">Roridomyces roridus</name>
    <dbReference type="NCBI Taxonomy" id="1738132"/>
    <lineage>
        <taxon>Eukaryota</taxon>
        <taxon>Fungi</taxon>
        <taxon>Dikarya</taxon>
        <taxon>Basidiomycota</taxon>
        <taxon>Agaricomycotina</taxon>
        <taxon>Agaricomycetes</taxon>
        <taxon>Agaricomycetidae</taxon>
        <taxon>Agaricales</taxon>
        <taxon>Marasmiineae</taxon>
        <taxon>Mycenaceae</taxon>
        <taxon>Roridomyces</taxon>
    </lineage>
</organism>
<evidence type="ECO:0000313" key="7">
    <source>
        <dbReference type="Proteomes" id="UP001221142"/>
    </source>
</evidence>
<accession>A0AAD7FNN0</accession>
<dbReference type="InterPro" id="IPR024119">
    <property type="entry name" value="TF_DEAF-1"/>
</dbReference>
<reference evidence="6" key="1">
    <citation type="submission" date="2023-03" db="EMBL/GenBank/DDBJ databases">
        <title>Massive genome expansion in bonnet fungi (Mycena s.s.) driven by repeated elements and novel gene families across ecological guilds.</title>
        <authorList>
            <consortium name="Lawrence Berkeley National Laboratory"/>
            <person name="Harder C.B."/>
            <person name="Miyauchi S."/>
            <person name="Viragh M."/>
            <person name="Kuo A."/>
            <person name="Thoen E."/>
            <person name="Andreopoulos B."/>
            <person name="Lu D."/>
            <person name="Skrede I."/>
            <person name="Drula E."/>
            <person name="Henrissat B."/>
            <person name="Morin E."/>
            <person name="Kohler A."/>
            <person name="Barry K."/>
            <person name="LaButti K."/>
            <person name="Morin E."/>
            <person name="Salamov A."/>
            <person name="Lipzen A."/>
            <person name="Mereny Z."/>
            <person name="Hegedus B."/>
            <person name="Baldrian P."/>
            <person name="Stursova M."/>
            <person name="Weitz H."/>
            <person name="Taylor A."/>
            <person name="Grigoriev I.V."/>
            <person name="Nagy L.G."/>
            <person name="Martin F."/>
            <person name="Kauserud H."/>
        </authorList>
    </citation>
    <scope>NUCLEOTIDE SEQUENCE</scope>
    <source>
        <strain evidence="6">9284</strain>
    </source>
</reference>
<evidence type="ECO:0000259" key="5">
    <source>
        <dbReference type="PROSITE" id="PS50865"/>
    </source>
</evidence>
<evidence type="ECO:0000313" key="6">
    <source>
        <dbReference type="EMBL" id="KAJ7634714.1"/>
    </source>
</evidence>
<evidence type="ECO:0000256" key="4">
    <source>
        <dbReference type="PROSITE-ProRule" id="PRU00134"/>
    </source>
</evidence>
<dbReference type="PROSITE" id="PS01360">
    <property type="entry name" value="ZF_MYND_1"/>
    <property type="match status" value="1"/>
</dbReference>
<dbReference type="EMBL" id="JARKIF010000007">
    <property type="protein sequence ID" value="KAJ7634714.1"/>
    <property type="molecule type" value="Genomic_DNA"/>
</dbReference>
<dbReference type="AlphaFoldDB" id="A0AAD7FNN0"/>
<dbReference type="GO" id="GO:0008270">
    <property type="term" value="F:zinc ion binding"/>
    <property type="evidence" value="ECO:0007669"/>
    <property type="project" value="UniProtKB-KW"/>
</dbReference>
<dbReference type="Pfam" id="PF01753">
    <property type="entry name" value="zf-MYND"/>
    <property type="match status" value="1"/>
</dbReference>
<dbReference type="PANTHER" id="PTHR10237">
    <property type="entry name" value="DEFORMED EPIDERMAL AUTOREGULATORY FACTOR 1 HOMOLOG SUPPRESSIN"/>
    <property type="match status" value="1"/>
</dbReference>
<name>A0AAD7FNN0_9AGAR</name>
<dbReference type="Gene3D" id="6.10.140.2220">
    <property type="match status" value="1"/>
</dbReference>
<comment type="caution">
    <text evidence="6">The sequence shown here is derived from an EMBL/GenBank/DDBJ whole genome shotgun (WGS) entry which is preliminary data.</text>
</comment>